<reference evidence="3" key="1">
    <citation type="submission" date="2016-11" db="EMBL/GenBank/DDBJ databases">
        <title>Mesorhizobium oceanicum sp. nov., isolated from deep seawater in South China Sea.</title>
        <authorList>
            <person name="Fu G.-Y."/>
        </authorList>
    </citation>
    <scope>NUCLEOTIDE SEQUENCE [LARGE SCALE GENOMIC DNA]</scope>
    <source>
        <strain evidence="3">B7</strain>
    </source>
</reference>
<proteinExistence type="predicted"/>
<dbReference type="Pfam" id="PF03693">
    <property type="entry name" value="ParD_antitoxin"/>
    <property type="match status" value="1"/>
</dbReference>
<keyword evidence="3" id="KW-1185">Reference proteome</keyword>
<dbReference type="EMBL" id="CP018171">
    <property type="protein sequence ID" value="APH72821.1"/>
    <property type="molecule type" value="Genomic_DNA"/>
</dbReference>
<organism evidence="2 3">
    <name type="scientific">Aquibium oceanicum</name>
    <dbReference type="NCBI Taxonomy" id="1670800"/>
    <lineage>
        <taxon>Bacteria</taxon>
        <taxon>Pseudomonadati</taxon>
        <taxon>Pseudomonadota</taxon>
        <taxon>Alphaproteobacteria</taxon>
        <taxon>Hyphomicrobiales</taxon>
        <taxon>Phyllobacteriaceae</taxon>
        <taxon>Aquibium</taxon>
    </lineage>
</organism>
<dbReference type="KEGG" id="meso:BSQ44_16695"/>
<dbReference type="Proteomes" id="UP000182840">
    <property type="component" value="Chromosome"/>
</dbReference>
<dbReference type="OrthoDB" id="514770at2"/>
<dbReference type="STRING" id="1670800.BSQ44_16695"/>
<dbReference type="GO" id="GO:0006355">
    <property type="term" value="P:regulation of DNA-templated transcription"/>
    <property type="evidence" value="ECO:0007669"/>
    <property type="project" value="InterPro"/>
</dbReference>
<evidence type="ECO:0000313" key="2">
    <source>
        <dbReference type="EMBL" id="APH72821.1"/>
    </source>
</evidence>
<name>A0A1L3STY3_9HYPH</name>
<keyword evidence="1" id="KW-1277">Toxin-antitoxin system</keyword>
<dbReference type="InterPro" id="IPR022789">
    <property type="entry name" value="ParD"/>
</dbReference>
<dbReference type="InterPro" id="IPR038296">
    <property type="entry name" value="ParD_sf"/>
</dbReference>
<dbReference type="SUPFAM" id="SSF47598">
    <property type="entry name" value="Ribbon-helix-helix"/>
    <property type="match status" value="1"/>
</dbReference>
<evidence type="ECO:0000256" key="1">
    <source>
        <dbReference type="ARBA" id="ARBA00022649"/>
    </source>
</evidence>
<evidence type="ECO:0008006" key="4">
    <source>
        <dbReference type="Google" id="ProtNLM"/>
    </source>
</evidence>
<evidence type="ECO:0000313" key="3">
    <source>
        <dbReference type="Proteomes" id="UP000182840"/>
    </source>
</evidence>
<dbReference type="RefSeq" id="WP_072606186.1">
    <property type="nucleotide sequence ID" value="NZ_CP018171.1"/>
</dbReference>
<dbReference type="InterPro" id="IPR010985">
    <property type="entry name" value="Ribbon_hlx_hlx"/>
</dbReference>
<sequence length="90" mass="10295">MNKIDRVTIDLPAEQTAFIERLVESGEFDSASEVIKAGIEALQLHDREIEHWLRTEVADTFDRMQADPSRGIPLEDVIARFEKRASKRQG</sequence>
<dbReference type="Gene3D" id="6.10.10.120">
    <property type="entry name" value="Antitoxin ParD1-like"/>
    <property type="match status" value="1"/>
</dbReference>
<accession>A0A1L3STY3</accession>
<gene>
    <name evidence="2" type="ORF">BSQ44_16695</name>
</gene>
<protein>
    <recommendedName>
        <fullName evidence="4">Type II toxin-antitoxin system ParD family antitoxin</fullName>
    </recommendedName>
</protein>
<dbReference type="AlphaFoldDB" id="A0A1L3STY3"/>